<reference evidence="2 3" key="1">
    <citation type="journal article" date="2019" name="Microb. Cell Fact.">
        <title>Exploring novel herbicidin analogues by transcriptional regulator overexpression and MS/MS molecular networking.</title>
        <authorList>
            <person name="Shi Y."/>
            <person name="Gu R."/>
            <person name="Li Y."/>
            <person name="Wang X."/>
            <person name="Ren W."/>
            <person name="Li X."/>
            <person name="Wang L."/>
            <person name="Xie Y."/>
            <person name="Hong B."/>
        </authorList>
    </citation>
    <scope>NUCLEOTIDE SEQUENCE [LARGE SCALE GENOMIC DNA]</scope>
    <source>
        <strain evidence="2 3">US-43</strain>
    </source>
</reference>
<dbReference type="RefSeq" id="WP_004950969.1">
    <property type="nucleotide sequence ID" value="NZ_JBFADJ010000002.1"/>
</dbReference>
<organism evidence="2 3">
    <name type="scientific">Streptomyces mobaraensis</name>
    <name type="common">Streptoverticillium mobaraense</name>
    <dbReference type="NCBI Taxonomy" id="35621"/>
    <lineage>
        <taxon>Bacteria</taxon>
        <taxon>Bacillati</taxon>
        <taxon>Actinomycetota</taxon>
        <taxon>Actinomycetes</taxon>
        <taxon>Kitasatosporales</taxon>
        <taxon>Streptomycetaceae</taxon>
        <taxon>Streptomyces</taxon>
    </lineage>
</organism>
<sequence length="70" mass="7711">MTKNRHIVTEFKKASASQGPYQECVEVARTADGGRAIRDSRDREGPVLFFTAGEWAAFADGMAKGEFDDL</sequence>
<proteinExistence type="predicted"/>
<dbReference type="Proteomes" id="UP000327000">
    <property type="component" value="Unassembled WGS sequence"/>
</dbReference>
<comment type="caution">
    <text evidence="2">The sequence shown here is derived from an EMBL/GenBank/DDBJ whole genome shotgun (WGS) entry which is preliminary data.</text>
</comment>
<dbReference type="Pfam" id="PF04149">
    <property type="entry name" value="DUF397"/>
    <property type="match status" value="1"/>
</dbReference>
<dbReference type="OrthoDB" id="4327125at2"/>
<name>A0A5N5W6M5_STRMB</name>
<dbReference type="InterPro" id="IPR007278">
    <property type="entry name" value="DUF397"/>
</dbReference>
<dbReference type="EMBL" id="VOKX01000032">
    <property type="protein sequence ID" value="KAB7843657.1"/>
    <property type="molecule type" value="Genomic_DNA"/>
</dbReference>
<protein>
    <submittedName>
        <fullName evidence="2">DUF397 domain-containing protein</fullName>
    </submittedName>
</protein>
<evidence type="ECO:0000259" key="1">
    <source>
        <dbReference type="Pfam" id="PF04149"/>
    </source>
</evidence>
<accession>A0A5N5W6M5</accession>
<gene>
    <name evidence="2" type="ORF">FRZ00_16970</name>
</gene>
<keyword evidence="3" id="KW-1185">Reference proteome</keyword>
<dbReference type="AlphaFoldDB" id="A0A5N5W6M5"/>
<evidence type="ECO:0000313" key="3">
    <source>
        <dbReference type="Proteomes" id="UP000327000"/>
    </source>
</evidence>
<evidence type="ECO:0000313" key="2">
    <source>
        <dbReference type="EMBL" id="KAB7843657.1"/>
    </source>
</evidence>
<feature type="domain" description="DUF397" evidence="1">
    <location>
        <begin position="10"/>
        <end position="61"/>
    </location>
</feature>